<proteinExistence type="inferred from homology"/>
<keyword evidence="2 4" id="KW-0378">Hydrolase</keyword>
<evidence type="ECO:0000259" key="5">
    <source>
        <dbReference type="PROSITE" id="PS51764"/>
    </source>
</evidence>
<dbReference type="InterPro" id="IPR000805">
    <property type="entry name" value="Glyco_hydro_26"/>
</dbReference>
<dbReference type="PANTHER" id="PTHR40079">
    <property type="entry name" value="MANNAN ENDO-1,4-BETA-MANNOSIDASE E-RELATED"/>
    <property type="match status" value="1"/>
</dbReference>
<dbReference type="SUPFAM" id="SSF51445">
    <property type="entry name" value="(Trans)glycosidases"/>
    <property type="match status" value="1"/>
</dbReference>
<comment type="similarity">
    <text evidence="1 4">Belongs to the glycosyl hydrolase 26 family.</text>
</comment>
<sequence>MQKYKLNNLIKIISQKSLLCIFIAVIFLSSCKSISTVDYQNTQLVDKKVSTKVQNLHKRLFLISKKGFAISQQDATSYGIGWKYSSDLKDIELKSDVYEIVNDYPGGFGFDLGGIEHGNTINLDTVPFNDMRKLMVEAYKNGGLVTASWHLGNPVTGGSSWDTSGTNVIPQILKGGAFHEKYRTWVKRLADFLKSVQYNNEPIPIIFRPFHEMNGSWFWWGGENVTAIDYIKLWRETVVMLRDEYNVHNLLYVYSPNKLEPQDDYMKYYPADAYVDILGIDIYDFYNTEDYVKAIKHDLKIVKEKAEERKKLYAFTETGLEKLNTENWFTEILYPNIKNTGIAWVLFWRNYTVNHFYMPYKTQLLENDLIKFSKYPETLFLKEVQQIKTKK</sequence>
<feature type="active site" description="Proton donor" evidence="4">
    <location>
        <position position="212"/>
    </location>
</feature>
<name>A0ABQ5MJ82_9FLAO</name>
<evidence type="ECO:0000256" key="4">
    <source>
        <dbReference type="PROSITE-ProRule" id="PRU01100"/>
    </source>
</evidence>
<keyword evidence="7" id="KW-1185">Reference proteome</keyword>
<evidence type="ECO:0000313" key="6">
    <source>
        <dbReference type="EMBL" id="GLB49361.1"/>
    </source>
</evidence>
<accession>A0ABQ5MJ82</accession>
<evidence type="ECO:0000313" key="7">
    <source>
        <dbReference type="Proteomes" id="UP001143543"/>
    </source>
</evidence>
<organism evidence="6 7">
    <name type="scientific">Neptunitalea lumnitzerae</name>
    <dbReference type="NCBI Taxonomy" id="2965509"/>
    <lineage>
        <taxon>Bacteria</taxon>
        <taxon>Pseudomonadati</taxon>
        <taxon>Bacteroidota</taxon>
        <taxon>Flavobacteriia</taxon>
        <taxon>Flavobacteriales</taxon>
        <taxon>Flavobacteriaceae</taxon>
        <taxon>Neptunitalea</taxon>
    </lineage>
</organism>
<dbReference type="InterPro" id="IPR017853">
    <property type="entry name" value="GH"/>
</dbReference>
<dbReference type="PIRSF" id="PIRSF018168">
    <property type="entry name" value="Mannan-1_4-beta-mannosidase"/>
    <property type="match status" value="1"/>
</dbReference>
<evidence type="ECO:0000256" key="3">
    <source>
        <dbReference type="ARBA" id="ARBA00023295"/>
    </source>
</evidence>
<dbReference type="InterPro" id="IPR022790">
    <property type="entry name" value="GH26_dom"/>
</dbReference>
<dbReference type="Gene3D" id="3.20.20.80">
    <property type="entry name" value="Glycosidases"/>
    <property type="match status" value="1"/>
</dbReference>
<evidence type="ECO:0000256" key="2">
    <source>
        <dbReference type="ARBA" id="ARBA00022801"/>
    </source>
</evidence>
<dbReference type="InterPro" id="IPR016714">
    <property type="entry name" value="MANB/E"/>
</dbReference>
<dbReference type="Proteomes" id="UP001143543">
    <property type="component" value="Unassembled WGS sequence"/>
</dbReference>
<dbReference type="Pfam" id="PF02156">
    <property type="entry name" value="Glyco_hydro_26"/>
    <property type="match status" value="1"/>
</dbReference>
<feature type="active site" description="Nucleophile" evidence="4">
    <location>
        <position position="317"/>
    </location>
</feature>
<comment type="caution">
    <text evidence="6">The sequence shown here is derived from an EMBL/GenBank/DDBJ whole genome shotgun (WGS) entry which is preliminary data.</text>
</comment>
<evidence type="ECO:0000256" key="1">
    <source>
        <dbReference type="ARBA" id="ARBA00007754"/>
    </source>
</evidence>
<dbReference type="PRINTS" id="PR00739">
    <property type="entry name" value="GLHYDRLASE26"/>
</dbReference>
<keyword evidence="3 4" id="KW-0326">Glycosidase</keyword>
<dbReference type="PANTHER" id="PTHR40079:SF4">
    <property type="entry name" value="GH26 DOMAIN-CONTAINING PROTEIN-RELATED"/>
    <property type="match status" value="1"/>
</dbReference>
<dbReference type="PROSITE" id="PS51257">
    <property type="entry name" value="PROKAR_LIPOPROTEIN"/>
    <property type="match status" value="1"/>
</dbReference>
<gene>
    <name evidence="6" type="ORF">Y10_17290</name>
</gene>
<feature type="domain" description="GH26" evidence="5">
    <location>
        <begin position="51"/>
        <end position="382"/>
    </location>
</feature>
<reference evidence="6" key="1">
    <citation type="submission" date="2022-07" db="EMBL/GenBank/DDBJ databases">
        <title>Taxonomy of Novel Oxalotrophic and Methylotrophic Bacteria.</title>
        <authorList>
            <person name="Sahin N."/>
            <person name="Tani A."/>
        </authorList>
    </citation>
    <scope>NUCLEOTIDE SEQUENCE</scope>
    <source>
        <strain evidence="6">Y10</strain>
    </source>
</reference>
<dbReference type="EMBL" id="BRVO01000002">
    <property type="protein sequence ID" value="GLB49361.1"/>
    <property type="molecule type" value="Genomic_DNA"/>
</dbReference>
<dbReference type="PROSITE" id="PS51764">
    <property type="entry name" value="GH26"/>
    <property type="match status" value="1"/>
</dbReference>
<protein>
    <submittedName>
        <fullName evidence="6">Mannan endo-1,4-beta-mannosidase</fullName>
    </submittedName>
</protein>